<dbReference type="OMA" id="EAFCGRN"/>
<dbReference type="EMBL" id="AFYH01153522">
    <property type="status" value="NOT_ANNOTATED_CDS"/>
    <property type="molecule type" value="Genomic_DNA"/>
</dbReference>
<sequence>RQTWGFPPSLSLLLLLWVPLSGAQYEKYSFRSFPKSELMPLESAYGYALDQYASENWKESISYLEMGLRLHRLLKDSESFCSVSCSRAGGEQGGAELFRGFKELQSFNQVLQRALCLKGCKKGLPVFQMSYPRREVLQDFVKRMPYRYLQYAYFKTNKLEKAVSAAHTFLQKNPKDELMLKNMNYYKSLFDVEEYLIDLEARPYEDLFLKSVKQYNSGDFRSSVAEMELALPNYYKMYEECSAGCEGSHEIKDFKDFYPAVADHFVDVLTCKVECEANLTPNVGGYFVEKFVATMYHYLQFAYYKLNDVKNAVQCVASYMLFDPKDEVMQQNLAYYRFYRDQWSMNEEDFKARPEAMHYYNQTMIQKEMLQFAQQYLQSDDEEPCSLHKTDSTLSNKEVPSDEEFEGEGDYEEGIFADWWQEPKSKGDEGKKHL</sequence>
<comment type="similarity">
    <text evidence="1">Belongs to the leprecan family.</text>
</comment>
<dbReference type="STRING" id="7897.ENSLACP00000002822"/>
<evidence type="ECO:0000256" key="5">
    <source>
        <dbReference type="SAM" id="SignalP"/>
    </source>
</evidence>
<keyword evidence="8" id="KW-1185">Reference proteome</keyword>
<dbReference type="InterPro" id="IPR011990">
    <property type="entry name" value="TPR-like_helical_dom_sf"/>
</dbReference>
<dbReference type="Bgee" id="ENSLACG00000002521">
    <property type="expression patterns" value="Expressed in pelvic fin and 3 other cell types or tissues"/>
</dbReference>
<dbReference type="EMBL" id="AFYH01153520">
    <property type="status" value="NOT_ANNOTATED_CDS"/>
    <property type="molecule type" value="Genomic_DNA"/>
</dbReference>
<feature type="signal peptide" evidence="5">
    <location>
        <begin position="1"/>
        <end position="23"/>
    </location>
</feature>
<reference evidence="7" key="2">
    <citation type="submission" date="2025-08" db="UniProtKB">
        <authorList>
            <consortium name="Ensembl"/>
        </authorList>
    </citation>
    <scope>IDENTIFICATION</scope>
</reference>
<dbReference type="eggNOG" id="KOG4459">
    <property type="taxonomic scope" value="Eukaryota"/>
</dbReference>
<dbReference type="GeneTree" id="ENSGT00940000153814"/>
<evidence type="ECO:0000313" key="7">
    <source>
        <dbReference type="Ensembl" id="ENSLACP00000002822.1"/>
    </source>
</evidence>
<dbReference type="GO" id="GO:0030199">
    <property type="term" value="P:collagen fibril organization"/>
    <property type="evidence" value="ECO:0007669"/>
    <property type="project" value="TreeGrafter"/>
</dbReference>
<dbReference type="GO" id="GO:0005518">
    <property type="term" value="F:collagen binding"/>
    <property type="evidence" value="ECO:0007669"/>
    <property type="project" value="TreeGrafter"/>
</dbReference>
<evidence type="ECO:0000256" key="2">
    <source>
        <dbReference type="ARBA" id="ARBA00022729"/>
    </source>
</evidence>
<dbReference type="PANTHER" id="PTHR13986:SF4">
    <property type="entry name" value="ENDOPLASMIC RETICULUM PROTEIN SC65"/>
    <property type="match status" value="1"/>
</dbReference>
<evidence type="ECO:0000256" key="3">
    <source>
        <dbReference type="ARBA" id="ARBA00023180"/>
    </source>
</evidence>
<evidence type="ECO:0000259" key="6">
    <source>
        <dbReference type="Pfam" id="PF23557"/>
    </source>
</evidence>
<dbReference type="FunFam" id="1.25.40.10:FF:001015">
    <property type="entry name" value="Cartilage associated protein"/>
    <property type="match status" value="1"/>
</dbReference>
<protein>
    <submittedName>
        <fullName evidence="7">Prolyl 3-hydroxylase family member 4 (inactive)</fullName>
    </submittedName>
</protein>
<evidence type="ECO:0000256" key="4">
    <source>
        <dbReference type="SAM" id="MobiDB-lite"/>
    </source>
</evidence>
<dbReference type="Pfam" id="PF23557">
    <property type="entry name" value="TPR_leprecan"/>
    <property type="match status" value="1"/>
</dbReference>
<gene>
    <name evidence="7" type="primary">P3H4</name>
</gene>
<dbReference type="Ensembl" id="ENSLACT00000002844.1">
    <property type="protein sequence ID" value="ENSLACP00000002822.1"/>
    <property type="gene ID" value="ENSLACG00000002521.1"/>
</dbReference>
<dbReference type="Proteomes" id="UP000008672">
    <property type="component" value="Unassembled WGS sequence"/>
</dbReference>
<keyword evidence="2 5" id="KW-0732">Signal</keyword>
<reference evidence="7" key="3">
    <citation type="submission" date="2025-09" db="UniProtKB">
        <authorList>
            <consortium name="Ensembl"/>
        </authorList>
    </citation>
    <scope>IDENTIFICATION</scope>
</reference>
<dbReference type="InParanoid" id="H2ZZK1"/>
<dbReference type="PANTHER" id="PTHR13986">
    <property type="entry name" value="PROTEIN LYSINE HYDROXYLATION COMPLEX COMPONENT"/>
    <property type="match status" value="1"/>
</dbReference>
<reference evidence="8" key="1">
    <citation type="submission" date="2011-08" db="EMBL/GenBank/DDBJ databases">
        <title>The draft genome of Latimeria chalumnae.</title>
        <authorList>
            <person name="Di Palma F."/>
            <person name="Alfoldi J."/>
            <person name="Johnson J."/>
            <person name="Berlin A."/>
            <person name="Gnerre S."/>
            <person name="Jaffe D."/>
            <person name="MacCallum I."/>
            <person name="Young S."/>
            <person name="Walker B.J."/>
            <person name="Lander E."/>
            <person name="Lindblad-Toh K."/>
        </authorList>
    </citation>
    <scope>NUCLEOTIDE SEQUENCE [LARGE SCALE GENOMIC DNA]</scope>
    <source>
        <strain evidence="8">Wild caught</strain>
    </source>
</reference>
<dbReference type="Gene3D" id="1.25.40.10">
    <property type="entry name" value="Tetratricopeptide repeat domain"/>
    <property type="match status" value="2"/>
</dbReference>
<feature type="chain" id="PRO_5003578835" evidence="5">
    <location>
        <begin position="24"/>
        <end position="434"/>
    </location>
</feature>
<evidence type="ECO:0000256" key="1">
    <source>
        <dbReference type="ARBA" id="ARBA00006487"/>
    </source>
</evidence>
<dbReference type="EMBL" id="AFYH01153523">
    <property type="status" value="NOT_ANNOTATED_CDS"/>
    <property type="molecule type" value="Genomic_DNA"/>
</dbReference>
<dbReference type="AlphaFoldDB" id="H2ZZK1"/>
<keyword evidence="3" id="KW-0325">Glycoprotein</keyword>
<dbReference type="HOGENOM" id="CLU_029887_0_1_1"/>
<organism evidence="7 8">
    <name type="scientific">Latimeria chalumnae</name>
    <name type="common">Coelacanth</name>
    <dbReference type="NCBI Taxonomy" id="7897"/>
    <lineage>
        <taxon>Eukaryota</taxon>
        <taxon>Metazoa</taxon>
        <taxon>Chordata</taxon>
        <taxon>Craniata</taxon>
        <taxon>Vertebrata</taxon>
        <taxon>Euteleostomi</taxon>
        <taxon>Coelacanthiformes</taxon>
        <taxon>Coelacanthidae</taxon>
        <taxon>Latimeria</taxon>
    </lineage>
</organism>
<accession>H2ZZK1</accession>
<dbReference type="FunCoup" id="H2ZZK1">
    <property type="interactions" value="361"/>
</dbReference>
<dbReference type="EMBL" id="AFYH01153521">
    <property type="status" value="NOT_ANNOTATED_CDS"/>
    <property type="molecule type" value="Genomic_DNA"/>
</dbReference>
<dbReference type="InterPro" id="IPR052284">
    <property type="entry name" value="Collagen_mod_leprecan"/>
</dbReference>
<dbReference type="InterPro" id="IPR056585">
    <property type="entry name" value="Leprecan_dom"/>
</dbReference>
<dbReference type="EMBL" id="AFYH01153519">
    <property type="status" value="NOT_ANNOTATED_CDS"/>
    <property type="molecule type" value="Genomic_DNA"/>
</dbReference>
<evidence type="ECO:0000313" key="8">
    <source>
        <dbReference type="Proteomes" id="UP000008672"/>
    </source>
</evidence>
<dbReference type="GO" id="GO:0005783">
    <property type="term" value="C:endoplasmic reticulum"/>
    <property type="evidence" value="ECO:0007669"/>
    <property type="project" value="TreeGrafter"/>
</dbReference>
<feature type="domain" description="Leprecan-like alpha-helical" evidence="6">
    <location>
        <begin position="40"/>
        <end position="339"/>
    </location>
</feature>
<name>H2ZZK1_LATCH</name>
<feature type="region of interest" description="Disordered" evidence="4">
    <location>
        <begin position="383"/>
        <end position="409"/>
    </location>
</feature>
<proteinExistence type="inferred from homology"/>